<dbReference type="OrthoDB" id="2712987at2759"/>
<dbReference type="EMBL" id="SGPM01000148">
    <property type="protein sequence ID" value="THH28951.1"/>
    <property type="molecule type" value="Genomic_DNA"/>
</dbReference>
<protein>
    <submittedName>
        <fullName evidence="1">Uncharacterized protein</fullName>
    </submittedName>
</protein>
<gene>
    <name evidence="1" type="ORF">EUX98_g5243</name>
</gene>
<keyword evidence="2" id="KW-1185">Reference proteome</keyword>
<evidence type="ECO:0000313" key="1">
    <source>
        <dbReference type="EMBL" id="THH28951.1"/>
    </source>
</evidence>
<comment type="caution">
    <text evidence="1">The sequence shown here is derived from an EMBL/GenBank/DDBJ whole genome shotgun (WGS) entry which is preliminary data.</text>
</comment>
<dbReference type="Proteomes" id="UP000308730">
    <property type="component" value="Unassembled WGS sequence"/>
</dbReference>
<accession>A0A4S4MUT5</accession>
<reference evidence="1 2" key="1">
    <citation type="submission" date="2019-02" db="EMBL/GenBank/DDBJ databases">
        <title>Genome sequencing of the rare red list fungi Antrodiella citrinella (Flaviporus citrinellus).</title>
        <authorList>
            <person name="Buettner E."/>
            <person name="Kellner H."/>
        </authorList>
    </citation>
    <scope>NUCLEOTIDE SEQUENCE [LARGE SCALE GENOMIC DNA]</scope>
    <source>
        <strain evidence="1 2">DSM 108506</strain>
    </source>
</reference>
<evidence type="ECO:0000313" key="2">
    <source>
        <dbReference type="Proteomes" id="UP000308730"/>
    </source>
</evidence>
<organism evidence="1 2">
    <name type="scientific">Antrodiella citrinella</name>
    <dbReference type="NCBI Taxonomy" id="2447956"/>
    <lineage>
        <taxon>Eukaryota</taxon>
        <taxon>Fungi</taxon>
        <taxon>Dikarya</taxon>
        <taxon>Basidiomycota</taxon>
        <taxon>Agaricomycotina</taxon>
        <taxon>Agaricomycetes</taxon>
        <taxon>Polyporales</taxon>
        <taxon>Steccherinaceae</taxon>
        <taxon>Antrodiella</taxon>
    </lineage>
</organism>
<name>A0A4S4MUT5_9APHY</name>
<proteinExistence type="predicted"/>
<sequence length="63" mass="7522">MPALVRDATRIWELNVFWPLHSQCGVWDSKSRKVDVWECIRPHNATPGNEPPNGQYWRYVTRR</sequence>
<dbReference type="AlphaFoldDB" id="A0A4S4MUT5"/>